<dbReference type="Proteomes" id="UP000077787">
    <property type="component" value="Chromosome"/>
</dbReference>
<sequence>MQALSEMKMSIYGYLFLALGMLCGALSIGSTLPEFWDTLVTGGTVLFAVLFTITLLLGRRIKFDPVLR</sequence>
<dbReference type="EMBL" id="CP015641">
    <property type="protein sequence ID" value="ANF27678.1"/>
    <property type="molecule type" value="Genomic_DNA"/>
</dbReference>
<evidence type="ECO:0000313" key="3">
    <source>
        <dbReference type="Proteomes" id="UP000077787"/>
    </source>
</evidence>
<name>A0A172WVZ7_STUST</name>
<accession>A0A172WVZ7</accession>
<reference evidence="2 3" key="1">
    <citation type="submission" date="2016-05" db="EMBL/GenBank/DDBJ databases">
        <title>Genome sequence of Pseudomonas stutzeri 273 and identification of the exopolysaccharide biosynthesis locus.</title>
        <authorList>
            <person name="Wu S."/>
            <person name="Sun C."/>
        </authorList>
    </citation>
    <scope>NUCLEOTIDE SEQUENCE [LARGE SCALE GENOMIC DNA]</scope>
    <source>
        <strain evidence="2 3">273</strain>
    </source>
</reference>
<keyword evidence="1" id="KW-1133">Transmembrane helix</keyword>
<dbReference type="NCBIfam" id="NF041882">
    <property type="entry name" value="PA3371_fam"/>
    <property type="match status" value="1"/>
</dbReference>
<evidence type="ECO:0000313" key="2">
    <source>
        <dbReference type="EMBL" id="ANF27678.1"/>
    </source>
</evidence>
<organism evidence="2 3">
    <name type="scientific">Stutzerimonas stutzeri</name>
    <name type="common">Pseudomonas stutzeri</name>
    <dbReference type="NCBI Taxonomy" id="316"/>
    <lineage>
        <taxon>Bacteria</taxon>
        <taxon>Pseudomonadati</taxon>
        <taxon>Pseudomonadota</taxon>
        <taxon>Gammaproteobacteria</taxon>
        <taxon>Pseudomonadales</taxon>
        <taxon>Pseudomonadaceae</taxon>
        <taxon>Stutzerimonas</taxon>
    </lineage>
</organism>
<protein>
    <submittedName>
        <fullName evidence="2">Uncharacterized protein</fullName>
    </submittedName>
</protein>
<gene>
    <name evidence="2" type="ORF">PS273GM_22350</name>
</gene>
<feature type="transmembrane region" description="Helical" evidence="1">
    <location>
        <begin position="12"/>
        <end position="32"/>
    </location>
</feature>
<dbReference type="InterPro" id="IPR049711">
    <property type="entry name" value="PA3371-like"/>
</dbReference>
<keyword evidence="1" id="KW-0472">Membrane</keyword>
<keyword evidence="1" id="KW-0812">Transmembrane</keyword>
<dbReference type="AlphaFoldDB" id="A0A172WVZ7"/>
<feature type="transmembrane region" description="Helical" evidence="1">
    <location>
        <begin position="38"/>
        <end position="58"/>
    </location>
</feature>
<proteinExistence type="predicted"/>
<evidence type="ECO:0000256" key="1">
    <source>
        <dbReference type="SAM" id="Phobius"/>
    </source>
</evidence>